<proteinExistence type="predicted"/>
<protein>
    <recommendedName>
        <fullName evidence="4">Transcriptional regulator</fullName>
    </recommendedName>
</protein>
<keyword evidence="3" id="KW-1185">Reference proteome</keyword>
<evidence type="ECO:0000313" key="2">
    <source>
        <dbReference type="EMBL" id="NYG31640.1"/>
    </source>
</evidence>
<name>A0A7Y9QY20_9BURK</name>
<organism evidence="2 3">
    <name type="scientific">Sphaerotilus montanus</name>
    <dbReference type="NCBI Taxonomy" id="522889"/>
    <lineage>
        <taxon>Bacteria</taxon>
        <taxon>Pseudomonadati</taxon>
        <taxon>Pseudomonadota</taxon>
        <taxon>Betaproteobacteria</taxon>
        <taxon>Burkholderiales</taxon>
        <taxon>Sphaerotilaceae</taxon>
        <taxon>Sphaerotilus</taxon>
    </lineage>
</organism>
<evidence type="ECO:0000256" key="1">
    <source>
        <dbReference type="SAM" id="MobiDB-lite"/>
    </source>
</evidence>
<accession>A0A7Y9QY20</accession>
<evidence type="ECO:0000313" key="3">
    <source>
        <dbReference type="Proteomes" id="UP000518288"/>
    </source>
</evidence>
<sequence>MTEPSDTQPLHMGPLNDSRRAQATRVADYLDTRPDGATRSEIEHACDPGSVTKLLSEMRRGLGYVIAKRRGAELTKAGTRRRTMLYVLVSRPEGRTQGNLFDEVTR</sequence>
<comment type="caution">
    <text evidence="2">The sequence shown here is derived from an EMBL/GenBank/DDBJ whole genome shotgun (WGS) entry which is preliminary data.</text>
</comment>
<reference evidence="2 3" key="1">
    <citation type="submission" date="2020-07" db="EMBL/GenBank/DDBJ databases">
        <title>Genomic Encyclopedia of Archaeal and Bacterial Type Strains, Phase II (KMG-II): from individual species to whole genera.</title>
        <authorList>
            <person name="Goeker M."/>
        </authorList>
    </citation>
    <scope>NUCLEOTIDE SEQUENCE [LARGE SCALE GENOMIC DNA]</scope>
    <source>
        <strain evidence="2 3">DSM 21226</strain>
    </source>
</reference>
<feature type="region of interest" description="Disordered" evidence="1">
    <location>
        <begin position="1"/>
        <end position="25"/>
    </location>
</feature>
<dbReference type="AlphaFoldDB" id="A0A7Y9QY20"/>
<gene>
    <name evidence="2" type="ORF">BDD16_000626</name>
</gene>
<evidence type="ECO:0008006" key="4">
    <source>
        <dbReference type="Google" id="ProtNLM"/>
    </source>
</evidence>
<dbReference type="RefSeq" id="WP_179632614.1">
    <property type="nucleotide sequence ID" value="NZ_JACCFH010000001.1"/>
</dbReference>
<dbReference type="Proteomes" id="UP000518288">
    <property type="component" value="Unassembled WGS sequence"/>
</dbReference>
<dbReference type="EMBL" id="JACCFH010000001">
    <property type="protein sequence ID" value="NYG31640.1"/>
    <property type="molecule type" value="Genomic_DNA"/>
</dbReference>